<feature type="region of interest" description="Disordered" evidence="11">
    <location>
        <begin position="315"/>
        <end position="368"/>
    </location>
</feature>
<dbReference type="InterPro" id="IPR019787">
    <property type="entry name" value="Znf_PHD-finger"/>
</dbReference>
<feature type="compositionally biased region" description="Basic and acidic residues" evidence="11">
    <location>
        <begin position="1"/>
        <end position="17"/>
    </location>
</feature>
<keyword evidence="7" id="KW-0007">Acetylation</keyword>
<dbReference type="InterPro" id="IPR011011">
    <property type="entry name" value="Znf_FYVE_PHD"/>
</dbReference>
<dbReference type="OrthoDB" id="787137at2759"/>
<dbReference type="EMBL" id="CAJFDI010000002">
    <property type="protein sequence ID" value="CAD5216141.1"/>
    <property type="molecule type" value="Genomic_DNA"/>
</dbReference>
<dbReference type="AlphaFoldDB" id="A0A1I7SW54"/>
<keyword evidence="6" id="KW-0862">Zinc</keyword>
<dbReference type="GO" id="GO:0000785">
    <property type="term" value="C:chromatin"/>
    <property type="evidence" value="ECO:0007669"/>
    <property type="project" value="TreeGrafter"/>
</dbReference>
<evidence type="ECO:0000256" key="9">
    <source>
        <dbReference type="PROSITE-ProRule" id="PRU00146"/>
    </source>
</evidence>
<sequence length="722" mass="83098">MDRQTRSKTNRKNERSRTSGVKRKASASPEKHENKSDPTKKTQKIVKRSEGENNRQGKRVTRKGVKDEIENTGRNTLRRRDVKFTSPPPLPSTISENKNKSPIAKVIHQKGERGEKTDKSGTGRKILDKKETKTPRPVGRPPGSFKTLHIDDKSIVTPSSIRRLPVHPESTVRNQLDYHICVVCKCPTLIRTQESEERDQKVKTETEESGLTFEEDPALSCTVCLKYFHLVCTFDELELHDWALSHRNKFVCQECIRCKKCSNPIFDPGNVQCLQCGNAYHEACRPLNKEQDDNCARKWLCPACDKHNEKVDPKRKHKAVKSISHKKVKEERPGSSKEDTLVRPKDTRSPKMSPVKIKQKSTKEPSDVEFESKRLRLISQIAESLKPNSSQFNCIGSSDSAFSHFTEEQMDEFENRKNDDDEMAYVPYVTVGNVDNDRKKTSKDKRPVFFYGNVAYRPKFYNFLSTILPQTDRVGFCPKCLATLPSLTQLIQHIGMCELKQPPGELIYSEGKLNVYEIHGQKETIFCRRLSLFAKTFIGSKAVHFETDGFKFYVLIETSGSEYTVAGYFSKEIKPVANNNLSCLLVLPWMQRKQYGLFLIDLSYQLSIRERKVGSPEHPLSDAGLKTYRQYWFSVLMSYLRAKLYDTETLNLREMKEQTGIDTRDILETMIIADMTFILSDKLQINIETPFYSTLCSLRRRYVKPMLLKVKSKENVPFSTYN</sequence>
<feature type="compositionally biased region" description="Basic and acidic residues" evidence="11">
    <location>
        <begin position="29"/>
        <end position="40"/>
    </location>
</feature>
<dbReference type="Gene3D" id="3.40.630.30">
    <property type="match status" value="1"/>
</dbReference>
<dbReference type="GO" id="GO:0005634">
    <property type="term" value="C:nucleus"/>
    <property type="evidence" value="ECO:0007669"/>
    <property type="project" value="UniProtKB-SubCell"/>
</dbReference>
<feature type="compositionally biased region" description="Basic residues" evidence="11">
    <location>
        <begin position="315"/>
        <end position="327"/>
    </location>
</feature>
<dbReference type="EC" id="2.3.1.48" evidence="2 10"/>
<dbReference type="PROSITE" id="PS51726">
    <property type="entry name" value="MYST_HAT"/>
    <property type="match status" value="1"/>
</dbReference>
<evidence type="ECO:0000256" key="4">
    <source>
        <dbReference type="ARBA" id="ARBA00022723"/>
    </source>
</evidence>
<evidence type="ECO:0000313" key="16">
    <source>
        <dbReference type="Proteomes" id="UP000659654"/>
    </source>
</evidence>
<evidence type="ECO:0000256" key="7">
    <source>
        <dbReference type="ARBA" id="ARBA00022990"/>
    </source>
</evidence>
<evidence type="ECO:0000256" key="1">
    <source>
        <dbReference type="ARBA" id="ARBA00010107"/>
    </source>
</evidence>
<accession>A0A1I7SW54</accession>
<dbReference type="GO" id="GO:0004402">
    <property type="term" value="F:histone acetyltransferase activity"/>
    <property type="evidence" value="ECO:0007669"/>
    <property type="project" value="InterPro"/>
</dbReference>
<keyword evidence="3" id="KW-0808">Transferase</keyword>
<dbReference type="CDD" id="cd15489">
    <property type="entry name" value="PHD_SF"/>
    <property type="match status" value="1"/>
</dbReference>
<dbReference type="InterPro" id="IPR036388">
    <property type="entry name" value="WH-like_DNA-bd_sf"/>
</dbReference>
<comment type="subcellular location">
    <subcellularLocation>
        <location evidence="10">Nucleus</location>
    </subcellularLocation>
</comment>
<evidence type="ECO:0000256" key="6">
    <source>
        <dbReference type="ARBA" id="ARBA00022833"/>
    </source>
</evidence>
<dbReference type="WBParaSite" id="BXY_1728400.1">
    <property type="protein sequence ID" value="BXY_1728400.1"/>
    <property type="gene ID" value="BXY_1728400"/>
</dbReference>
<evidence type="ECO:0000256" key="5">
    <source>
        <dbReference type="ARBA" id="ARBA00022771"/>
    </source>
</evidence>
<feature type="compositionally biased region" description="Basic and acidic residues" evidence="11">
    <location>
        <begin position="328"/>
        <end position="349"/>
    </location>
</feature>
<dbReference type="InterPro" id="IPR002717">
    <property type="entry name" value="HAT_MYST-type"/>
</dbReference>
<evidence type="ECO:0000259" key="12">
    <source>
        <dbReference type="PROSITE" id="PS50016"/>
    </source>
</evidence>
<dbReference type="GO" id="GO:0003712">
    <property type="term" value="F:transcription coregulator activity"/>
    <property type="evidence" value="ECO:0007669"/>
    <property type="project" value="TreeGrafter"/>
</dbReference>
<keyword evidence="4" id="KW-0479">Metal-binding</keyword>
<dbReference type="SMR" id="A0A1I7SW54"/>
<feature type="domain" description="MYST-type HAT" evidence="13">
    <location>
        <begin position="421"/>
        <end position="690"/>
    </location>
</feature>
<dbReference type="SUPFAM" id="SSF55729">
    <property type="entry name" value="Acyl-CoA N-acyltransferases (Nat)"/>
    <property type="match status" value="1"/>
</dbReference>
<dbReference type="PROSITE" id="PS50016">
    <property type="entry name" value="ZF_PHD_2"/>
    <property type="match status" value="1"/>
</dbReference>
<dbReference type="InterPro" id="IPR050603">
    <property type="entry name" value="MYST_HAT"/>
</dbReference>
<evidence type="ECO:0000256" key="8">
    <source>
        <dbReference type="PIRSR" id="PIRSR602717-51"/>
    </source>
</evidence>
<dbReference type="InterPro" id="IPR013083">
    <property type="entry name" value="Znf_RING/FYVE/PHD"/>
</dbReference>
<dbReference type="Proteomes" id="UP000659654">
    <property type="component" value="Unassembled WGS sequence"/>
</dbReference>
<evidence type="ECO:0000256" key="11">
    <source>
        <dbReference type="SAM" id="MobiDB-lite"/>
    </source>
</evidence>
<dbReference type="Pfam" id="PF01853">
    <property type="entry name" value="MOZ_SAS"/>
    <property type="match status" value="1"/>
</dbReference>
<proteinExistence type="inferred from homology"/>
<dbReference type="PANTHER" id="PTHR10615:SF161">
    <property type="entry name" value="HISTONE ACETYLTRANSFERASE KAT7"/>
    <property type="match status" value="1"/>
</dbReference>
<dbReference type="InterPro" id="IPR001965">
    <property type="entry name" value="Znf_PHD"/>
</dbReference>
<keyword evidence="16" id="KW-1185">Reference proteome</keyword>
<evidence type="ECO:0000256" key="10">
    <source>
        <dbReference type="RuleBase" id="RU361211"/>
    </source>
</evidence>
<evidence type="ECO:0000313" key="14">
    <source>
        <dbReference type="EMBL" id="CAD5216141.1"/>
    </source>
</evidence>
<dbReference type="Gene3D" id="1.10.10.10">
    <property type="entry name" value="Winged helix-like DNA-binding domain superfamily/Winged helix DNA-binding domain"/>
    <property type="match status" value="1"/>
</dbReference>
<reference evidence="17" key="1">
    <citation type="submission" date="2016-11" db="UniProtKB">
        <authorList>
            <consortium name="WormBaseParasite"/>
        </authorList>
    </citation>
    <scope>IDENTIFICATION</scope>
</reference>
<dbReference type="Proteomes" id="UP000582659">
    <property type="component" value="Unassembled WGS sequence"/>
</dbReference>
<evidence type="ECO:0000313" key="17">
    <source>
        <dbReference type="WBParaSite" id="BXY_1728400.1"/>
    </source>
</evidence>
<feature type="active site" description="Proton donor/acceptor" evidence="8">
    <location>
        <position position="617"/>
    </location>
</feature>
<feature type="compositionally biased region" description="Basic and acidic residues" evidence="11">
    <location>
        <begin position="109"/>
        <end position="134"/>
    </location>
</feature>
<gene>
    <name evidence="14" type="ORF">BXYJ_LOCUS4381</name>
</gene>
<feature type="region of interest" description="Disordered" evidence="11">
    <location>
        <begin position="1"/>
        <end position="146"/>
    </location>
</feature>
<dbReference type="SMART" id="SM00249">
    <property type="entry name" value="PHD"/>
    <property type="match status" value="2"/>
</dbReference>
<dbReference type="Gene3D" id="3.30.40.10">
    <property type="entry name" value="Zinc/RING finger domain, C3HC4 (zinc finger)"/>
    <property type="match status" value="1"/>
</dbReference>
<evidence type="ECO:0000313" key="15">
    <source>
        <dbReference type="Proteomes" id="UP000095284"/>
    </source>
</evidence>
<feature type="domain" description="PHD-type" evidence="12">
    <location>
        <begin position="252"/>
        <end position="307"/>
    </location>
</feature>
<dbReference type="Proteomes" id="UP000095284">
    <property type="component" value="Unplaced"/>
</dbReference>
<keyword evidence="10" id="KW-0539">Nucleus</keyword>
<dbReference type="GO" id="GO:0006357">
    <property type="term" value="P:regulation of transcription by RNA polymerase II"/>
    <property type="evidence" value="ECO:0007669"/>
    <property type="project" value="TreeGrafter"/>
</dbReference>
<comment type="catalytic activity">
    <reaction evidence="10">
        <text>L-lysyl-[protein] + acetyl-CoA = N(6)-acetyl-L-lysyl-[protein] + CoA + H(+)</text>
        <dbReference type="Rhea" id="RHEA:45948"/>
        <dbReference type="Rhea" id="RHEA-COMP:9752"/>
        <dbReference type="Rhea" id="RHEA-COMP:10731"/>
        <dbReference type="ChEBI" id="CHEBI:15378"/>
        <dbReference type="ChEBI" id="CHEBI:29969"/>
        <dbReference type="ChEBI" id="CHEBI:57287"/>
        <dbReference type="ChEBI" id="CHEBI:57288"/>
        <dbReference type="ChEBI" id="CHEBI:61930"/>
        <dbReference type="EC" id="2.3.1.48"/>
    </reaction>
</comment>
<comment type="similarity">
    <text evidence="1 10">Belongs to the MYST (SAS/MOZ) family.</text>
</comment>
<protein>
    <recommendedName>
        <fullName evidence="2 10">Histone acetyltransferase</fullName>
        <ecNumber evidence="2 10">2.3.1.48</ecNumber>
    </recommendedName>
</protein>
<organism evidence="15 17">
    <name type="scientific">Bursaphelenchus xylophilus</name>
    <name type="common">Pinewood nematode worm</name>
    <name type="synonym">Aphelenchoides xylophilus</name>
    <dbReference type="NCBI Taxonomy" id="6326"/>
    <lineage>
        <taxon>Eukaryota</taxon>
        <taxon>Metazoa</taxon>
        <taxon>Ecdysozoa</taxon>
        <taxon>Nematoda</taxon>
        <taxon>Chromadorea</taxon>
        <taxon>Rhabditida</taxon>
        <taxon>Tylenchina</taxon>
        <taxon>Tylenchomorpha</taxon>
        <taxon>Aphelenchoidea</taxon>
        <taxon>Aphelenchoididae</taxon>
        <taxon>Bursaphelenchus</taxon>
    </lineage>
</organism>
<evidence type="ECO:0000259" key="13">
    <source>
        <dbReference type="PROSITE" id="PS51726"/>
    </source>
</evidence>
<dbReference type="PANTHER" id="PTHR10615">
    <property type="entry name" value="HISTONE ACETYLTRANSFERASE"/>
    <property type="match status" value="1"/>
</dbReference>
<reference evidence="14" key="2">
    <citation type="submission" date="2020-09" db="EMBL/GenBank/DDBJ databases">
        <authorList>
            <person name="Kikuchi T."/>
        </authorList>
    </citation>
    <scope>NUCLEOTIDE SEQUENCE</scope>
    <source>
        <strain evidence="14">Ka4C1</strain>
    </source>
</reference>
<dbReference type="eggNOG" id="KOG2747">
    <property type="taxonomic scope" value="Eukaryota"/>
</dbReference>
<dbReference type="SUPFAM" id="SSF57903">
    <property type="entry name" value="FYVE/PHD zinc finger"/>
    <property type="match status" value="1"/>
</dbReference>
<name>A0A1I7SW54_BURXY</name>
<evidence type="ECO:0000256" key="2">
    <source>
        <dbReference type="ARBA" id="ARBA00013184"/>
    </source>
</evidence>
<dbReference type="InterPro" id="IPR016181">
    <property type="entry name" value="Acyl_CoA_acyltransferase"/>
</dbReference>
<keyword evidence="5 9" id="KW-0863">Zinc-finger</keyword>
<dbReference type="GO" id="GO:0008270">
    <property type="term" value="F:zinc ion binding"/>
    <property type="evidence" value="ECO:0007669"/>
    <property type="project" value="UniProtKB-KW"/>
</dbReference>
<dbReference type="GO" id="GO:0003682">
    <property type="term" value="F:chromatin binding"/>
    <property type="evidence" value="ECO:0007669"/>
    <property type="project" value="TreeGrafter"/>
</dbReference>
<evidence type="ECO:0000256" key="3">
    <source>
        <dbReference type="ARBA" id="ARBA00022679"/>
    </source>
</evidence>
<dbReference type="EMBL" id="CAJFCV020000002">
    <property type="protein sequence ID" value="CAG9098839.1"/>
    <property type="molecule type" value="Genomic_DNA"/>
</dbReference>